<organism evidence="2">
    <name type="scientific">Solanum chilense</name>
    <name type="common">Tomato</name>
    <name type="synonym">Lycopersicon chilense</name>
    <dbReference type="NCBI Taxonomy" id="4083"/>
    <lineage>
        <taxon>Eukaryota</taxon>
        <taxon>Viridiplantae</taxon>
        <taxon>Streptophyta</taxon>
        <taxon>Embryophyta</taxon>
        <taxon>Tracheophyta</taxon>
        <taxon>Spermatophyta</taxon>
        <taxon>Magnoliopsida</taxon>
        <taxon>eudicotyledons</taxon>
        <taxon>Gunneridae</taxon>
        <taxon>Pentapetalae</taxon>
        <taxon>asterids</taxon>
        <taxon>lamiids</taxon>
        <taxon>Solanales</taxon>
        <taxon>Solanaceae</taxon>
        <taxon>Solanoideae</taxon>
        <taxon>Solaneae</taxon>
        <taxon>Solanum</taxon>
        <taxon>Solanum subgen. Lycopersicon</taxon>
    </lineage>
</organism>
<reference evidence="2" key="1">
    <citation type="submission" date="2019-05" db="EMBL/GenBank/DDBJ databases">
        <title>The de novo reference genome and transcriptome assemblies of the wild tomato species Solanum chilense.</title>
        <authorList>
            <person name="Stam R."/>
            <person name="Nosenko T."/>
            <person name="Hoerger A.C."/>
            <person name="Stephan W."/>
            <person name="Seidel M.A."/>
            <person name="Kuhn J.M.M."/>
            <person name="Haberer G."/>
            <person name="Tellier A."/>
        </authorList>
    </citation>
    <scope>NUCLEOTIDE SEQUENCE</scope>
    <source>
        <tissue evidence="2">Mature leaves</tissue>
    </source>
</reference>
<evidence type="ECO:0000313" key="2">
    <source>
        <dbReference type="EMBL" id="TMW80181.1"/>
    </source>
</evidence>
<gene>
    <name evidence="2" type="ORF">EJD97_023095</name>
</gene>
<dbReference type="InterPro" id="IPR029472">
    <property type="entry name" value="Copia-like_N"/>
</dbReference>
<name>A0A6N2AGF6_SOLCI</name>
<dbReference type="AlphaFoldDB" id="A0A6N2AGF6"/>
<comment type="caution">
    <text evidence="2">The sequence shown here is derived from an EMBL/GenBank/DDBJ whole genome shotgun (WGS) entry which is preliminary data.</text>
</comment>
<proteinExistence type="predicted"/>
<feature type="non-terminal residue" evidence="2">
    <location>
        <position position="145"/>
    </location>
</feature>
<dbReference type="PANTHER" id="PTHR37610">
    <property type="entry name" value="CCHC-TYPE DOMAIN-CONTAINING PROTEIN"/>
    <property type="match status" value="1"/>
</dbReference>
<feature type="domain" description="Retrotransposon Copia-like N-terminal" evidence="1">
    <location>
        <begin position="34"/>
        <end position="80"/>
    </location>
</feature>
<protein>
    <recommendedName>
        <fullName evidence="1">Retrotransposon Copia-like N-terminal domain-containing protein</fullName>
    </recommendedName>
</protein>
<dbReference type="Pfam" id="PF14244">
    <property type="entry name" value="Retrotran_gag_3"/>
    <property type="match status" value="1"/>
</dbReference>
<dbReference type="EMBL" id="RXGB01074292">
    <property type="protein sequence ID" value="TMW80181.1"/>
    <property type="molecule type" value="Genomic_DNA"/>
</dbReference>
<accession>A0A6N2AGF6</accession>
<sequence length="145" mass="16137">MGENIPQLVTTSQVNVNTNLNTTHNNNHPYFLAHSDSPGMTIVNSVFDGRGFPCWRRGVLIALSAKKKQGFINGTCKAPDLNPVDYEQWSCCNDMVISCLLNSLSKDIGDSVIYSKTAKELWDSLEHRFGRSNGAKLIIYKNNSQ</sequence>
<evidence type="ECO:0000259" key="1">
    <source>
        <dbReference type="Pfam" id="PF14244"/>
    </source>
</evidence>
<dbReference type="PANTHER" id="PTHR37610:SF6">
    <property type="entry name" value="GAG-POLYPEPTIDE OF LTR COPIA-TYPE-RELATED"/>
    <property type="match status" value="1"/>
</dbReference>